<name>A0A2T4J022_9HYPH</name>
<dbReference type="GO" id="GO:0006355">
    <property type="term" value="P:regulation of DNA-templated transcription"/>
    <property type="evidence" value="ECO:0007669"/>
    <property type="project" value="InterPro"/>
</dbReference>
<evidence type="ECO:0000256" key="4">
    <source>
        <dbReference type="ARBA" id="ARBA00023125"/>
    </source>
</evidence>
<dbReference type="SMART" id="SM00448">
    <property type="entry name" value="REC"/>
    <property type="match status" value="1"/>
</dbReference>
<dbReference type="FunFam" id="3.40.50.2300:FF:000018">
    <property type="entry name" value="DNA-binding transcriptional regulator NtrC"/>
    <property type="match status" value="1"/>
</dbReference>
<dbReference type="PROSITE" id="PS50043">
    <property type="entry name" value="HTH_LUXR_2"/>
    <property type="match status" value="1"/>
</dbReference>
<dbReference type="GO" id="GO:0000160">
    <property type="term" value="P:phosphorelay signal transduction system"/>
    <property type="evidence" value="ECO:0007669"/>
    <property type="project" value="UniProtKB-KW"/>
</dbReference>
<dbReference type="PANTHER" id="PTHR44688:SF16">
    <property type="entry name" value="DNA-BINDING TRANSCRIPTIONAL ACTIVATOR DEVR_DOSR"/>
    <property type="match status" value="1"/>
</dbReference>
<proteinExistence type="predicted"/>
<dbReference type="CDD" id="cd06170">
    <property type="entry name" value="LuxR_C_like"/>
    <property type="match status" value="1"/>
</dbReference>
<evidence type="ECO:0000256" key="5">
    <source>
        <dbReference type="ARBA" id="ARBA00023163"/>
    </source>
</evidence>
<dbReference type="InterPro" id="IPR000792">
    <property type="entry name" value="Tscrpt_reg_LuxR_C"/>
</dbReference>
<dbReference type="InterPro" id="IPR011006">
    <property type="entry name" value="CheY-like_superfamily"/>
</dbReference>
<dbReference type="Pfam" id="PF00072">
    <property type="entry name" value="Response_reg"/>
    <property type="match status" value="1"/>
</dbReference>
<organism evidence="9 10">
    <name type="scientific">Mesorhizobium helmanticense</name>
    <dbReference type="NCBI Taxonomy" id="1776423"/>
    <lineage>
        <taxon>Bacteria</taxon>
        <taxon>Pseudomonadati</taxon>
        <taxon>Pseudomonadota</taxon>
        <taxon>Alphaproteobacteria</taxon>
        <taxon>Hyphomicrobiales</taxon>
        <taxon>Phyllobacteriaceae</taxon>
        <taxon>Mesorhizobium</taxon>
    </lineage>
</organism>
<dbReference type="SMART" id="SM00421">
    <property type="entry name" value="HTH_LUXR"/>
    <property type="match status" value="1"/>
</dbReference>
<keyword evidence="10" id="KW-1185">Reference proteome</keyword>
<dbReference type="EMBL" id="PZJX01000014">
    <property type="protein sequence ID" value="PTE11232.1"/>
    <property type="molecule type" value="Genomic_DNA"/>
</dbReference>
<dbReference type="PROSITE" id="PS00622">
    <property type="entry name" value="HTH_LUXR_1"/>
    <property type="match status" value="1"/>
</dbReference>
<dbReference type="Proteomes" id="UP000240259">
    <property type="component" value="Unassembled WGS sequence"/>
</dbReference>
<sequence length="238" mass="26419">MLRWRCAIRGRNRERRIAIVTAGSNPGPSASTAFASTVYVIDDDDAVRDALSGLFRSVGLHVELFASTSQFLQGKLPETPSCLVLDIRLPGVSGLDFQAHLAKSDIQMPIVFMTGHGDVPMSVRAMKAGAIDFLTKPFREQDMLDAVFGALENDRIRWETDQEAATLSALYKTLTSREKEVMFFVTKGLMNKQIAGEMGLSEITVKIHRGHLMRKMAVRTLPDLVRIAERLGVRSVNR</sequence>
<dbReference type="Gene3D" id="1.10.10.10">
    <property type="entry name" value="Winged helix-like DNA-binding domain superfamily/Winged helix DNA-binding domain"/>
    <property type="match status" value="1"/>
</dbReference>
<evidence type="ECO:0000259" key="7">
    <source>
        <dbReference type="PROSITE" id="PS50043"/>
    </source>
</evidence>
<evidence type="ECO:0000256" key="3">
    <source>
        <dbReference type="ARBA" id="ARBA00023015"/>
    </source>
</evidence>
<feature type="domain" description="HTH luxR-type" evidence="7">
    <location>
        <begin position="167"/>
        <end position="232"/>
    </location>
</feature>
<evidence type="ECO:0000313" key="9">
    <source>
        <dbReference type="EMBL" id="PTE11232.1"/>
    </source>
</evidence>
<keyword evidence="4 9" id="KW-0238">DNA-binding</keyword>
<evidence type="ECO:0000313" key="10">
    <source>
        <dbReference type="Proteomes" id="UP000240259"/>
    </source>
</evidence>
<comment type="caution">
    <text evidence="9">The sequence shown here is derived from an EMBL/GenBank/DDBJ whole genome shotgun (WGS) entry which is preliminary data.</text>
</comment>
<protein>
    <submittedName>
        <fullName evidence="9">DNA-binding response regulator</fullName>
    </submittedName>
</protein>
<dbReference type="Pfam" id="PF00196">
    <property type="entry name" value="GerE"/>
    <property type="match status" value="1"/>
</dbReference>
<keyword evidence="2" id="KW-0902">Two-component regulatory system</keyword>
<keyword evidence="3" id="KW-0805">Transcription regulation</keyword>
<dbReference type="Gene3D" id="3.40.50.2300">
    <property type="match status" value="1"/>
</dbReference>
<gene>
    <name evidence="9" type="ORF">C9427_06685</name>
</gene>
<dbReference type="PANTHER" id="PTHR44688">
    <property type="entry name" value="DNA-BINDING TRANSCRIPTIONAL ACTIVATOR DEVR_DOSR"/>
    <property type="match status" value="1"/>
</dbReference>
<feature type="domain" description="Response regulatory" evidence="8">
    <location>
        <begin position="37"/>
        <end position="151"/>
    </location>
</feature>
<dbReference type="InterPro" id="IPR036388">
    <property type="entry name" value="WH-like_DNA-bd_sf"/>
</dbReference>
<evidence type="ECO:0000259" key="8">
    <source>
        <dbReference type="PROSITE" id="PS50110"/>
    </source>
</evidence>
<reference evidence="9 10" key="1">
    <citation type="submission" date="2018-03" db="EMBL/GenBank/DDBJ databases">
        <title>Genome sequence of the symbiotic type strain Mesorhizobium helmanticense CSLC115NT isolated from Lotus corniculatus nodules.</title>
        <authorList>
            <person name="Sannazzaro A.I."/>
            <person name="Torres Tejerizo G.A."/>
            <person name="Dip D."/>
            <person name="Caballero M."/>
            <person name="Pistorio M."/>
            <person name="Estrella M.J."/>
        </authorList>
    </citation>
    <scope>NUCLEOTIDE SEQUENCE [LARGE SCALE GENOMIC DNA]</scope>
    <source>
        <strain evidence="9 10">CSLC115N</strain>
    </source>
</reference>
<evidence type="ECO:0000256" key="6">
    <source>
        <dbReference type="PROSITE-ProRule" id="PRU00169"/>
    </source>
</evidence>
<accession>A0A2T4J022</accession>
<evidence type="ECO:0000256" key="1">
    <source>
        <dbReference type="ARBA" id="ARBA00022553"/>
    </source>
</evidence>
<dbReference type="PRINTS" id="PR00038">
    <property type="entry name" value="HTHLUXR"/>
</dbReference>
<dbReference type="GO" id="GO:0003677">
    <property type="term" value="F:DNA binding"/>
    <property type="evidence" value="ECO:0007669"/>
    <property type="project" value="UniProtKB-KW"/>
</dbReference>
<keyword evidence="1 6" id="KW-0597">Phosphoprotein</keyword>
<dbReference type="SUPFAM" id="SSF52172">
    <property type="entry name" value="CheY-like"/>
    <property type="match status" value="1"/>
</dbReference>
<dbReference type="PROSITE" id="PS50110">
    <property type="entry name" value="RESPONSE_REGULATORY"/>
    <property type="match status" value="1"/>
</dbReference>
<dbReference type="OrthoDB" id="9782655at2"/>
<dbReference type="CDD" id="cd17537">
    <property type="entry name" value="REC_FixJ"/>
    <property type="match status" value="1"/>
</dbReference>
<dbReference type="AlphaFoldDB" id="A0A2T4J022"/>
<evidence type="ECO:0000256" key="2">
    <source>
        <dbReference type="ARBA" id="ARBA00023012"/>
    </source>
</evidence>
<keyword evidence="5" id="KW-0804">Transcription</keyword>
<dbReference type="InterPro" id="IPR001789">
    <property type="entry name" value="Sig_transdc_resp-reg_receiver"/>
</dbReference>
<feature type="modified residue" description="4-aspartylphosphate" evidence="6">
    <location>
        <position position="86"/>
    </location>
</feature>